<keyword evidence="3 5" id="KW-1133">Transmembrane helix</keyword>
<feature type="transmembrane region" description="Helical" evidence="5">
    <location>
        <begin position="37"/>
        <end position="55"/>
    </location>
</feature>
<dbReference type="InterPro" id="IPR023352">
    <property type="entry name" value="MAPEG-like_dom_sf"/>
</dbReference>
<dbReference type="Pfam" id="PF01124">
    <property type="entry name" value="MAPEG"/>
    <property type="match status" value="1"/>
</dbReference>
<keyword evidence="4 5" id="KW-0472">Membrane</keyword>
<evidence type="ECO:0000256" key="2">
    <source>
        <dbReference type="ARBA" id="ARBA00022692"/>
    </source>
</evidence>
<dbReference type="AlphaFoldDB" id="S9QJ61"/>
<reference evidence="7" key="1">
    <citation type="journal article" date="2013" name="Stand. Genomic Sci.">
        <title>Genome sequence of the Litoreibacter arenae type strain (DSM 19593(T)), a member of the Roseobacter clade isolated from sea sand.</title>
        <authorList>
            <person name="Riedel T."/>
            <person name="Fiebig A."/>
            <person name="Petersen J."/>
            <person name="Gronow S."/>
            <person name="Kyrpides N.C."/>
            <person name="Goker M."/>
            <person name="Klenk H.P."/>
        </authorList>
    </citation>
    <scope>NUCLEOTIDE SEQUENCE [LARGE SCALE GENOMIC DNA]</scope>
    <source>
        <strain evidence="7">DSM 19593</strain>
    </source>
</reference>
<dbReference type="Gene3D" id="1.20.120.550">
    <property type="entry name" value="Membrane associated eicosanoid/glutathione metabolism-like domain"/>
    <property type="match status" value="1"/>
</dbReference>
<evidence type="ECO:0000256" key="5">
    <source>
        <dbReference type="SAM" id="Phobius"/>
    </source>
</evidence>
<organism evidence="6 7">
    <name type="scientific">Litoreibacter arenae DSM 19593</name>
    <dbReference type="NCBI Taxonomy" id="1123360"/>
    <lineage>
        <taxon>Bacteria</taxon>
        <taxon>Pseudomonadati</taxon>
        <taxon>Pseudomonadota</taxon>
        <taxon>Alphaproteobacteria</taxon>
        <taxon>Rhodobacterales</taxon>
        <taxon>Roseobacteraceae</taxon>
        <taxon>Litoreibacter</taxon>
    </lineage>
</organism>
<keyword evidence="7" id="KW-1185">Reference proteome</keyword>
<keyword evidence="2 5" id="KW-0812">Transmembrane</keyword>
<dbReference type="EMBL" id="AONI01000009">
    <property type="protein sequence ID" value="EPX79857.1"/>
    <property type="molecule type" value="Genomic_DNA"/>
</dbReference>
<keyword evidence="6" id="KW-0687">Ribonucleoprotein</keyword>
<comment type="caution">
    <text evidence="6">The sequence shown here is derived from an EMBL/GenBank/DDBJ whole genome shotgun (WGS) entry which is preliminary data.</text>
</comment>
<evidence type="ECO:0000256" key="1">
    <source>
        <dbReference type="ARBA" id="ARBA00004370"/>
    </source>
</evidence>
<proteinExistence type="predicted"/>
<name>S9QJ61_9RHOB</name>
<feature type="transmembrane region" description="Helical" evidence="5">
    <location>
        <begin position="140"/>
        <end position="161"/>
    </location>
</feature>
<accession>S9QJ61</accession>
<dbReference type="eggNOG" id="ENOG5032QYR">
    <property type="taxonomic scope" value="Bacteria"/>
</dbReference>
<evidence type="ECO:0000313" key="6">
    <source>
        <dbReference type="EMBL" id="EPX79857.1"/>
    </source>
</evidence>
<comment type="subcellular location">
    <subcellularLocation>
        <location evidence="1">Membrane</location>
    </subcellularLocation>
</comment>
<dbReference type="RefSeq" id="WP_021099763.1">
    <property type="nucleotide sequence ID" value="NZ_KE557306.1"/>
</dbReference>
<gene>
    <name evidence="6" type="ORF">thalar_01193</name>
</gene>
<dbReference type="GO" id="GO:0005840">
    <property type="term" value="C:ribosome"/>
    <property type="evidence" value="ECO:0007669"/>
    <property type="project" value="UniProtKB-KW"/>
</dbReference>
<dbReference type="Proteomes" id="UP000015351">
    <property type="component" value="Unassembled WGS sequence"/>
</dbReference>
<dbReference type="GO" id="GO:0016020">
    <property type="term" value="C:membrane"/>
    <property type="evidence" value="ECO:0007669"/>
    <property type="project" value="UniProtKB-SubCell"/>
</dbReference>
<dbReference type="HOGENOM" id="CLU_113698_0_0_5"/>
<evidence type="ECO:0000256" key="4">
    <source>
        <dbReference type="ARBA" id="ARBA00023136"/>
    </source>
</evidence>
<evidence type="ECO:0000313" key="7">
    <source>
        <dbReference type="Proteomes" id="UP000015351"/>
    </source>
</evidence>
<keyword evidence="6" id="KW-0689">Ribosomal protein</keyword>
<sequence length="169" mass="18020">MTKRALILAGMGAGTLWALVTVPLARAVTHAVKMPLLDALSLAFLPCGVVLLAMIGRLAQRRFFDDAIIDGEAFRAESPADIDQRVLRNTVEQGMLAVLLWPLIGSVLGGGAVLFLGASFAVTRVMFWLGYHISPPLRAFGFAAGFYPTITLLIAALVIGVDQGRFALP</sequence>
<protein>
    <submittedName>
        <fullName evidence="6">Putative Ribosomal protein L11</fullName>
    </submittedName>
</protein>
<evidence type="ECO:0000256" key="3">
    <source>
        <dbReference type="ARBA" id="ARBA00022989"/>
    </source>
</evidence>
<dbReference type="InterPro" id="IPR001129">
    <property type="entry name" value="Membr-assoc_MAPEG"/>
</dbReference>
<dbReference type="SUPFAM" id="SSF161084">
    <property type="entry name" value="MAPEG domain-like"/>
    <property type="match status" value="1"/>
</dbReference>
<feature type="transmembrane region" description="Helical" evidence="5">
    <location>
        <begin position="95"/>
        <end position="120"/>
    </location>
</feature>
<dbReference type="STRING" id="1123360.thalar_01193"/>